<dbReference type="EMBL" id="JAATNW010000003">
    <property type="protein sequence ID" value="NMH59649.1"/>
    <property type="molecule type" value="Genomic_DNA"/>
</dbReference>
<evidence type="ECO:0000313" key="2">
    <source>
        <dbReference type="EMBL" id="NMH59649.1"/>
    </source>
</evidence>
<dbReference type="SUPFAM" id="SSF53720">
    <property type="entry name" value="ALDH-like"/>
    <property type="match status" value="1"/>
</dbReference>
<keyword evidence="3" id="KW-1185">Reference proteome</keyword>
<keyword evidence="1" id="KW-0521">NADP</keyword>
<dbReference type="InterPro" id="IPR008670">
    <property type="entry name" value="CoA_reduct_LuxC"/>
</dbReference>
<evidence type="ECO:0000313" key="3">
    <source>
        <dbReference type="Proteomes" id="UP000709336"/>
    </source>
</evidence>
<name>A0ABX1R0Q0_9ALTE</name>
<proteinExistence type="predicted"/>
<dbReference type="RefSeq" id="WP_169210208.1">
    <property type="nucleotide sequence ID" value="NZ_JAATNW010000003.1"/>
</dbReference>
<comment type="caution">
    <text evidence="2">The sequence shown here is derived from an EMBL/GenBank/DDBJ whole genome shotgun (WGS) entry which is preliminary data.</text>
</comment>
<evidence type="ECO:0000256" key="1">
    <source>
        <dbReference type="ARBA" id="ARBA00022857"/>
    </source>
</evidence>
<organism evidence="2 3">
    <name type="scientific">Alteromonas ponticola</name>
    <dbReference type="NCBI Taxonomy" id="2720613"/>
    <lineage>
        <taxon>Bacteria</taxon>
        <taxon>Pseudomonadati</taxon>
        <taxon>Pseudomonadota</taxon>
        <taxon>Gammaproteobacteria</taxon>
        <taxon>Alteromonadales</taxon>
        <taxon>Alteromonadaceae</taxon>
        <taxon>Alteromonas/Salinimonas group</taxon>
        <taxon>Alteromonas</taxon>
    </lineage>
</organism>
<evidence type="ECO:0008006" key="4">
    <source>
        <dbReference type="Google" id="ProtNLM"/>
    </source>
</evidence>
<dbReference type="Pfam" id="PF05893">
    <property type="entry name" value="LuxC"/>
    <property type="match status" value="1"/>
</dbReference>
<protein>
    <recommendedName>
        <fullName evidence="4">Acyl-CoA reductase</fullName>
    </recommendedName>
</protein>
<gene>
    <name evidence="2" type="ORF">HCJ96_06445</name>
</gene>
<reference evidence="2 3" key="1">
    <citation type="submission" date="2020-03" db="EMBL/GenBank/DDBJ databases">
        <title>Alteromonas ponticola sp. nov., isolated from seawater.</title>
        <authorList>
            <person name="Yoon J.-H."/>
            <person name="Kim Y.-O."/>
        </authorList>
    </citation>
    <scope>NUCLEOTIDE SEQUENCE [LARGE SCALE GENOMIC DNA]</scope>
    <source>
        <strain evidence="2 3">MYP5</strain>
    </source>
</reference>
<sequence>MDKSLVTQVTNVQDLSTLNLFKSENFRPYDKLVVAFISELSDRLLKNTDQNFSELVALGFWLRERSLEKEFKPYFSSLRKPVGLVVHYTPANVDTMFVYSWITSLICGNKNIVKLSSLLSDLQRTLLENIQYVLSKSDFSPISNTNLFVQFDKSNNAAADTVSMSADARILWGGDESVSAIRQLPIKPRCRDISFSDRYSASVLNGNSLTELNLDDVAGRFYRDIHPFEQQACSSPKILFWQGDATLQSAFFKSLGDKFNDKYSITLKNEQFIMAQSMAVIGNIEDAQIYNKLLVLKMSACSPLDLTFHNGQFSIWVVPIEEIKDLTKYCDEKMQTLSYWGIDKGDLVKFLTGPSIKGIDRLIPLGQALSFSSNWDGYSLVDQLTRVISVE</sequence>
<dbReference type="Proteomes" id="UP000709336">
    <property type="component" value="Unassembled WGS sequence"/>
</dbReference>
<dbReference type="InterPro" id="IPR016161">
    <property type="entry name" value="Ald_DH/histidinol_DH"/>
</dbReference>
<accession>A0ABX1R0Q0</accession>